<comment type="caution">
    <text evidence="2">The sequence shown here is derived from an EMBL/GenBank/DDBJ whole genome shotgun (WGS) entry which is preliminary data.</text>
</comment>
<accession>A0ABQ2FRW2</accession>
<gene>
    <name evidence="2" type="ORF">GCM10010844_44070</name>
</gene>
<keyword evidence="1" id="KW-0175">Coiled coil</keyword>
<keyword evidence="3" id="KW-1185">Reference proteome</keyword>
<dbReference type="Proteomes" id="UP000604341">
    <property type="component" value="Unassembled WGS sequence"/>
</dbReference>
<organism evidence="2 3">
    <name type="scientific">Deinococcus radiotolerans</name>
    <dbReference type="NCBI Taxonomy" id="1309407"/>
    <lineage>
        <taxon>Bacteria</taxon>
        <taxon>Thermotogati</taxon>
        <taxon>Deinococcota</taxon>
        <taxon>Deinococci</taxon>
        <taxon>Deinococcales</taxon>
        <taxon>Deinococcaceae</taxon>
        <taxon>Deinococcus</taxon>
    </lineage>
</organism>
<proteinExistence type="predicted"/>
<feature type="coiled-coil region" evidence="1">
    <location>
        <begin position="25"/>
        <end position="52"/>
    </location>
</feature>
<evidence type="ECO:0000313" key="3">
    <source>
        <dbReference type="Proteomes" id="UP000604341"/>
    </source>
</evidence>
<name>A0ABQ2FRW2_9DEIO</name>
<dbReference type="EMBL" id="BMPE01000039">
    <property type="protein sequence ID" value="GGL20368.1"/>
    <property type="molecule type" value="Genomic_DNA"/>
</dbReference>
<evidence type="ECO:0000313" key="2">
    <source>
        <dbReference type="EMBL" id="GGL20368.1"/>
    </source>
</evidence>
<reference evidence="3" key="1">
    <citation type="journal article" date="2019" name="Int. J. Syst. Evol. Microbiol.">
        <title>The Global Catalogue of Microorganisms (GCM) 10K type strain sequencing project: providing services to taxonomists for standard genome sequencing and annotation.</title>
        <authorList>
            <consortium name="The Broad Institute Genomics Platform"/>
            <consortium name="The Broad Institute Genome Sequencing Center for Infectious Disease"/>
            <person name="Wu L."/>
            <person name="Ma J."/>
        </authorList>
    </citation>
    <scope>NUCLEOTIDE SEQUENCE [LARGE SCALE GENOMIC DNA]</scope>
    <source>
        <strain evidence="3">JCM 19173</strain>
    </source>
</reference>
<protein>
    <submittedName>
        <fullName evidence="2">Uncharacterized protein</fullName>
    </submittedName>
</protein>
<evidence type="ECO:0000256" key="1">
    <source>
        <dbReference type="SAM" id="Coils"/>
    </source>
</evidence>
<sequence length="60" mass="6837">MTKRPITLHEIMPELHGEETAAQVISDLLEFIERTERALQELTQAIEDLQWLTAPASIHA</sequence>
<dbReference type="RefSeq" id="WP_189071116.1">
    <property type="nucleotide sequence ID" value="NZ_BMPE01000039.1"/>
</dbReference>